<organism evidence="1">
    <name type="scientific">marine sediment metagenome</name>
    <dbReference type="NCBI Taxonomy" id="412755"/>
    <lineage>
        <taxon>unclassified sequences</taxon>
        <taxon>metagenomes</taxon>
        <taxon>ecological metagenomes</taxon>
    </lineage>
</organism>
<accession>A0A0F9BSK6</accession>
<sequence>NKSGLKKSDFKNTIRHELGHIITEKAKIASKIPHKERKILRELARKTLPKRKFIHKREPNREMLAVIYEKLRQKNKAQIKIINREVPITKRLIDEAIRKIRIKQTIQKGV</sequence>
<gene>
    <name evidence="1" type="ORF">LCGC14_2693190</name>
</gene>
<proteinExistence type="predicted"/>
<dbReference type="EMBL" id="LAZR01047787">
    <property type="protein sequence ID" value="KKK93409.1"/>
    <property type="molecule type" value="Genomic_DNA"/>
</dbReference>
<feature type="non-terminal residue" evidence="1">
    <location>
        <position position="1"/>
    </location>
</feature>
<evidence type="ECO:0000313" key="1">
    <source>
        <dbReference type="EMBL" id="KKK93409.1"/>
    </source>
</evidence>
<reference evidence="1" key="1">
    <citation type="journal article" date="2015" name="Nature">
        <title>Complex archaea that bridge the gap between prokaryotes and eukaryotes.</title>
        <authorList>
            <person name="Spang A."/>
            <person name="Saw J.H."/>
            <person name="Jorgensen S.L."/>
            <person name="Zaremba-Niedzwiedzka K."/>
            <person name="Martijn J."/>
            <person name="Lind A.E."/>
            <person name="van Eijk R."/>
            <person name="Schleper C."/>
            <person name="Guy L."/>
            <person name="Ettema T.J."/>
        </authorList>
    </citation>
    <scope>NUCLEOTIDE SEQUENCE</scope>
</reference>
<dbReference type="AlphaFoldDB" id="A0A0F9BSK6"/>
<protein>
    <submittedName>
        <fullName evidence="1">Uncharacterized protein</fullName>
    </submittedName>
</protein>
<name>A0A0F9BSK6_9ZZZZ</name>
<comment type="caution">
    <text evidence="1">The sequence shown here is derived from an EMBL/GenBank/DDBJ whole genome shotgun (WGS) entry which is preliminary data.</text>
</comment>